<dbReference type="Proteomes" id="UP000617041">
    <property type="component" value="Unassembled WGS sequence"/>
</dbReference>
<evidence type="ECO:0000259" key="2">
    <source>
        <dbReference type="Pfam" id="PF03972"/>
    </source>
</evidence>
<comment type="similarity">
    <text evidence="1">Belongs to the PrpD family.</text>
</comment>
<keyword evidence="5" id="KW-1185">Reference proteome</keyword>
<dbReference type="InterPro" id="IPR042183">
    <property type="entry name" value="MmgE/PrpD_sf_1"/>
</dbReference>
<organism evidence="4 5">
    <name type="scientific">Ramlibacter algicola</name>
    <dbReference type="NCBI Taxonomy" id="2795217"/>
    <lineage>
        <taxon>Bacteria</taxon>
        <taxon>Pseudomonadati</taxon>
        <taxon>Pseudomonadota</taxon>
        <taxon>Betaproteobacteria</taxon>
        <taxon>Burkholderiales</taxon>
        <taxon>Comamonadaceae</taxon>
        <taxon>Ramlibacter</taxon>
    </lineage>
</organism>
<evidence type="ECO:0000313" key="5">
    <source>
        <dbReference type="Proteomes" id="UP000617041"/>
    </source>
</evidence>
<evidence type="ECO:0000313" key="4">
    <source>
        <dbReference type="EMBL" id="MBK0392563.1"/>
    </source>
</evidence>
<sequence length="459" mass="48297">MNDDTTNHPSRVLADFAARLEHADIPAPVLRRCEDLFLDWAGSALAGKTGAPVQMITAYAAQMGPQDGPSEVLVSRSGSSPFFAAMANAAASHFAEQDDVHNGSVFHPAAVVFPAALAAAQALGASGRDLLVASVAGYEVGIRVGEFLGRSHYKIFHTTGTAGTLAAAAAAGRLLGLSPRQMLDAFGSAGTQSAGLWEFLRDAAHSKQLHTAHAAGAGVTAAYLAQQGFTGAKHILEGAQGMAAAMSSDADPAKLTDRLGQRWALAETSFKFHASCRHTHPAADALQQVFQREKLEPSQVDSVTAHVHQGAIDVLGAVDVPETVHQAKFSMGTVLGLIAAHGRAGVGEFEASLGDTAVSSFRPKVTMALDPEVDTAYPARWIGKVTVRTRDGRELHGRVDEPKGDPGNTLERGEIEDKAIRLAEFAGAATREEMRGLIETCWSLERLPRVGRLLPGAAR</sequence>
<feature type="domain" description="MmgE/PrpD C-terminal" evidence="3">
    <location>
        <begin position="273"/>
        <end position="443"/>
    </location>
</feature>
<dbReference type="Pfam" id="PF19305">
    <property type="entry name" value="MmgE_PrpD_C"/>
    <property type="match status" value="1"/>
</dbReference>
<dbReference type="EMBL" id="JAEDAO010000001">
    <property type="protein sequence ID" value="MBK0392563.1"/>
    <property type="molecule type" value="Genomic_DNA"/>
</dbReference>
<gene>
    <name evidence="4" type="ORF">I8E28_08160</name>
</gene>
<evidence type="ECO:0000259" key="3">
    <source>
        <dbReference type="Pfam" id="PF19305"/>
    </source>
</evidence>
<feature type="domain" description="MmgE/PrpD N-terminal" evidence="2">
    <location>
        <begin position="13"/>
        <end position="252"/>
    </location>
</feature>
<dbReference type="AlphaFoldDB" id="A0A934Q022"/>
<dbReference type="GO" id="GO:0016829">
    <property type="term" value="F:lyase activity"/>
    <property type="evidence" value="ECO:0007669"/>
    <property type="project" value="InterPro"/>
</dbReference>
<dbReference type="RefSeq" id="WP_200787493.1">
    <property type="nucleotide sequence ID" value="NZ_JAEDAO010000001.1"/>
</dbReference>
<protein>
    <submittedName>
        <fullName evidence="4">MmgE/PrpD family protein</fullName>
    </submittedName>
</protein>
<comment type="caution">
    <text evidence="4">The sequence shown here is derived from an EMBL/GenBank/DDBJ whole genome shotgun (WGS) entry which is preliminary data.</text>
</comment>
<dbReference type="InterPro" id="IPR036148">
    <property type="entry name" value="MmgE/PrpD_sf"/>
</dbReference>
<dbReference type="Pfam" id="PF03972">
    <property type="entry name" value="MmgE_PrpD_N"/>
    <property type="match status" value="1"/>
</dbReference>
<dbReference type="InterPro" id="IPR045337">
    <property type="entry name" value="MmgE_PrpD_C"/>
</dbReference>
<dbReference type="Gene3D" id="3.30.1330.120">
    <property type="entry name" value="2-methylcitrate dehydratase PrpD"/>
    <property type="match status" value="1"/>
</dbReference>
<dbReference type="InterPro" id="IPR042188">
    <property type="entry name" value="MmgE/PrpD_sf_2"/>
</dbReference>
<dbReference type="SUPFAM" id="SSF103378">
    <property type="entry name" value="2-methylcitrate dehydratase PrpD"/>
    <property type="match status" value="1"/>
</dbReference>
<name>A0A934Q022_9BURK</name>
<dbReference type="Gene3D" id="1.10.4100.10">
    <property type="entry name" value="2-methylcitrate dehydratase PrpD"/>
    <property type="match status" value="1"/>
</dbReference>
<dbReference type="PANTHER" id="PTHR16943">
    <property type="entry name" value="2-METHYLCITRATE DEHYDRATASE-RELATED"/>
    <property type="match status" value="1"/>
</dbReference>
<reference evidence="4" key="1">
    <citation type="submission" date="2020-12" db="EMBL/GenBank/DDBJ databases">
        <title>Ramlibacter sp. nov., isolated from a freshwater alga, Cryptomonas.</title>
        <authorList>
            <person name="Kim H.M."/>
            <person name="Jeon C.O."/>
        </authorList>
    </citation>
    <scope>NUCLEOTIDE SEQUENCE</scope>
    <source>
        <strain evidence="4">CrO1</strain>
    </source>
</reference>
<accession>A0A934Q022</accession>
<evidence type="ECO:0000256" key="1">
    <source>
        <dbReference type="ARBA" id="ARBA00006174"/>
    </source>
</evidence>
<proteinExistence type="inferred from homology"/>
<dbReference type="InterPro" id="IPR045336">
    <property type="entry name" value="MmgE_PrpD_N"/>
</dbReference>
<dbReference type="PANTHER" id="PTHR16943:SF8">
    <property type="entry name" value="2-METHYLCITRATE DEHYDRATASE"/>
    <property type="match status" value="1"/>
</dbReference>
<dbReference type="InterPro" id="IPR005656">
    <property type="entry name" value="MmgE_PrpD"/>
</dbReference>